<dbReference type="Pfam" id="PF26030">
    <property type="entry name" value="RUNDC1"/>
    <property type="match status" value="1"/>
</dbReference>
<dbReference type="PANTHER" id="PTHR15591">
    <property type="entry name" value="RUN AND SH3 DOMAIN CONTAINING"/>
    <property type="match status" value="1"/>
</dbReference>
<dbReference type="SUPFAM" id="SSF140741">
    <property type="entry name" value="RUN domain-like"/>
    <property type="match status" value="1"/>
</dbReference>
<feature type="region of interest" description="Disordered" evidence="1">
    <location>
        <begin position="235"/>
        <end position="256"/>
    </location>
</feature>
<dbReference type="InterPro" id="IPR058732">
    <property type="entry name" value="RUNDC1_M"/>
</dbReference>
<accession>A0A6F9DRM6</accession>
<organism evidence="3">
    <name type="scientific">Phallusia mammillata</name>
    <dbReference type="NCBI Taxonomy" id="59560"/>
    <lineage>
        <taxon>Eukaryota</taxon>
        <taxon>Metazoa</taxon>
        <taxon>Chordata</taxon>
        <taxon>Tunicata</taxon>
        <taxon>Ascidiacea</taxon>
        <taxon>Phlebobranchia</taxon>
        <taxon>Ascidiidae</taxon>
        <taxon>Phallusia</taxon>
    </lineage>
</organism>
<dbReference type="PROSITE" id="PS50826">
    <property type="entry name" value="RUN"/>
    <property type="match status" value="1"/>
</dbReference>
<dbReference type="Gene3D" id="1.20.58.900">
    <property type="match status" value="1"/>
</dbReference>
<dbReference type="AlphaFoldDB" id="A0A6F9DRM6"/>
<feature type="domain" description="RUN" evidence="2">
    <location>
        <begin position="351"/>
        <end position="542"/>
    </location>
</feature>
<name>A0A6F9DRM6_9ASCI</name>
<proteinExistence type="evidence at transcript level"/>
<protein>
    <submittedName>
        <fullName evidence="3">RUN domain-containing protein 1-like</fullName>
    </submittedName>
</protein>
<feature type="compositionally biased region" description="Polar residues" evidence="1">
    <location>
        <begin position="239"/>
        <end position="249"/>
    </location>
</feature>
<dbReference type="InterPro" id="IPR004012">
    <property type="entry name" value="Run_dom"/>
</dbReference>
<dbReference type="InterPro" id="IPR047343">
    <property type="entry name" value="RUSC1_2"/>
</dbReference>
<dbReference type="Pfam" id="PF02759">
    <property type="entry name" value="RUN"/>
    <property type="match status" value="1"/>
</dbReference>
<sequence length="553" mass="62005">MEMENTLEVGEGPPLQERWPPLGASASPDLPIMAEPRSLQEDRVQELIDEKEQLSSSLFSLTTRFAQIQFRLHQITEASPEDKDELLKELEEFAHRGCVDQHAVLNKTTNSDDEKAEMTEDLKEKHDVIISELKSQLDDLESYAFKQGAGKVPQSLQLEKQQALIEQLTRKLNLRVDDEDIAHASVDDLKSRVDDAVAEIVNPAKMKEKLVDHLQTQIQDLERFVEFLQAEVEVDGHKSSGSVPNPNFSDSHKRKDRKQTLALVKRVLAVVHMFSLAQLGCGAHMSPPEDTHVSDPKSMIAELKTAVNHIRTVAARQMRTCDGESETDTTSCSDSDDNEAEELNQPPVPDEMTEIVRKELCTALFHILGDGLVHDAVGRRGTALIAPISCILPRKFNSTYAAESMHPWELFLEYYEIKNGSELAKAPSRMLTRAFNLEDLVAAGDEKRSRSARYSLLEAIHLVVNDHNPLKRSFDDMFKALVCLGLNAGRLSRWIRLVARSPALVSHHYSDASYVARTGMEGVVTVLSRLDPLVFHLPVDVAVRPFKNIKDAF</sequence>
<dbReference type="SMART" id="SM00593">
    <property type="entry name" value="RUN"/>
    <property type="match status" value="1"/>
</dbReference>
<gene>
    <name evidence="3" type="primary">Rundc1</name>
</gene>
<dbReference type="PANTHER" id="PTHR15591:SF19">
    <property type="entry name" value="RUN DOMAIN-CONTAINING PROTEIN 1 ISOFORM X1"/>
    <property type="match status" value="1"/>
</dbReference>
<evidence type="ECO:0000259" key="2">
    <source>
        <dbReference type="PROSITE" id="PS50826"/>
    </source>
</evidence>
<reference evidence="3" key="1">
    <citation type="submission" date="2020-04" db="EMBL/GenBank/DDBJ databases">
        <authorList>
            <person name="Neveu A P."/>
        </authorList>
    </citation>
    <scope>NUCLEOTIDE SEQUENCE</scope>
    <source>
        <tissue evidence="3">Whole embryo</tissue>
    </source>
</reference>
<dbReference type="EMBL" id="LR789969">
    <property type="protein sequence ID" value="CAB3265831.1"/>
    <property type="molecule type" value="mRNA"/>
</dbReference>
<feature type="region of interest" description="Disordered" evidence="1">
    <location>
        <begin position="1"/>
        <end position="30"/>
    </location>
</feature>
<feature type="region of interest" description="Disordered" evidence="1">
    <location>
        <begin position="318"/>
        <end position="350"/>
    </location>
</feature>
<evidence type="ECO:0000256" key="1">
    <source>
        <dbReference type="SAM" id="MobiDB-lite"/>
    </source>
</evidence>
<dbReference type="CDD" id="cd17683">
    <property type="entry name" value="RUN_RUNDC1"/>
    <property type="match status" value="1"/>
</dbReference>
<dbReference type="InterPro" id="IPR037213">
    <property type="entry name" value="Run_dom_sf"/>
</dbReference>
<evidence type="ECO:0000313" key="3">
    <source>
        <dbReference type="EMBL" id="CAB3265831.1"/>
    </source>
</evidence>